<protein>
    <recommendedName>
        <fullName evidence="4">Porin</fullName>
    </recommendedName>
</protein>
<feature type="signal peptide" evidence="1">
    <location>
        <begin position="1"/>
        <end position="24"/>
    </location>
</feature>
<name>A0A9D9GYH1_9BACT</name>
<dbReference type="InterPro" id="IPR023614">
    <property type="entry name" value="Porin_dom_sf"/>
</dbReference>
<feature type="chain" id="PRO_5039723405" description="Porin" evidence="1">
    <location>
        <begin position="25"/>
        <end position="348"/>
    </location>
</feature>
<reference evidence="2" key="2">
    <citation type="journal article" date="2021" name="PeerJ">
        <title>Extensive microbial diversity within the chicken gut microbiome revealed by metagenomics and culture.</title>
        <authorList>
            <person name="Gilroy R."/>
            <person name="Ravi A."/>
            <person name="Getino M."/>
            <person name="Pursley I."/>
            <person name="Horton D.L."/>
            <person name="Alikhan N.F."/>
            <person name="Baker D."/>
            <person name="Gharbi K."/>
            <person name="Hall N."/>
            <person name="Watson M."/>
            <person name="Adriaenssens E.M."/>
            <person name="Foster-Nyarko E."/>
            <person name="Jarju S."/>
            <person name="Secka A."/>
            <person name="Antonio M."/>
            <person name="Oren A."/>
            <person name="Chaudhuri R.R."/>
            <person name="La Ragione R."/>
            <person name="Hildebrand F."/>
            <person name="Pallen M.J."/>
        </authorList>
    </citation>
    <scope>NUCLEOTIDE SEQUENCE</scope>
    <source>
        <strain evidence="2">15467</strain>
    </source>
</reference>
<organism evidence="2 3">
    <name type="scientific">Candidatus Egerieousia excrementavium</name>
    <dbReference type="NCBI Taxonomy" id="2840778"/>
    <lineage>
        <taxon>Bacteria</taxon>
        <taxon>Pseudomonadati</taxon>
        <taxon>Bacteroidota</taxon>
        <taxon>Bacteroidia</taxon>
        <taxon>Bacteroidales</taxon>
        <taxon>Candidatus Egerieousia</taxon>
    </lineage>
</organism>
<keyword evidence="1" id="KW-0732">Signal</keyword>
<proteinExistence type="predicted"/>
<evidence type="ECO:0000256" key="1">
    <source>
        <dbReference type="SAM" id="SignalP"/>
    </source>
</evidence>
<reference evidence="2" key="1">
    <citation type="submission" date="2020-10" db="EMBL/GenBank/DDBJ databases">
        <authorList>
            <person name="Gilroy R."/>
        </authorList>
    </citation>
    <scope>NUCLEOTIDE SEQUENCE</scope>
    <source>
        <strain evidence="2">15467</strain>
    </source>
</reference>
<dbReference type="Gene3D" id="2.40.160.10">
    <property type="entry name" value="Porin"/>
    <property type="match status" value="1"/>
</dbReference>
<gene>
    <name evidence="2" type="ORF">IAC68_05875</name>
</gene>
<evidence type="ECO:0008006" key="4">
    <source>
        <dbReference type="Google" id="ProtNLM"/>
    </source>
</evidence>
<dbReference type="Proteomes" id="UP000823635">
    <property type="component" value="Unassembled WGS sequence"/>
</dbReference>
<accession>A0A9D9GYH1</accession>
<dbReference type="SUPFAM" id="SSF56935">
    <property type="entry name" value="Porins"/>
    <property type="match status" value="1"/>
</dbReference>
<comment type="caution">
    <text evidence="2">The sequence shown here is derived from an EMBL/GenBank/DDBJ whole genome shotgun (WGS) entry which is preliminary data.</text>
</comment>
<sequence length="348" mass="40080">MLKKILITSFFTIILFLSHCSLTASGIHDSLGLENVAEQDYEKLLQPEFVLKAKYEFDAEDCASRFSVRNSRIGFKGTVTSFFSYKAMVELSSDGEFQVLDLYGKFTPFRRLSIILGQNSVPIFNSYTTSPAQLAFANRPFIGKYFLSTRDLGINVLYQIKEKGFPIAIEAGAYNGGGINNPLWVNPPTFGGRILFGSMERGFRSTAKIYRTSAIEQNDYLIWGWDVRYKNEAFKIEAEIMDRYNYFDERDLFASYIQSTYKFECNGKIFNGIEPALRWDAMGYDFLDNGFGVNRITAGLNFIINVKRVNALFRVDYEQYFKRDDFAEFSENDEMDNNKLTFEFLISF</sequence>
<dbReference type="EMBL" id="JADINB010000130">
    <property type="protein sequence ID" value="MBO8429439.1"/>
    <property type="molecule type" value="Genomic_DNA"/>
</dbReference>
<dbReference type="AlphaFoldDB" id="A0A9D9GYH1"/>
<evidence type="ECO:0000313" key="3">
    <source>
        <dbReference type="Proteomes" id="UP000823635"/>
    </source>
</evidence>
<evidence type="ECO:0000313" key="2">
    <source>
        <dbReference type="EMBL" id="MBO8429439.1"/>
    </source>
</evidence>